<sequence length="630" mass="72330">MDTAALASINKDIVIATFKSFAFRIFEVSKNEIITNVWAKDEVDERQGREKYLGLNASDINNDNVIRECVEAIRKVFSDSEPMFFEYNVQVEGHSMKFPIKVLRAIYNNDFVLVIVEKILTKEIIEDKWHLALNAVGDGIWDVNLETNRIFFSPKWWEIFGYSEDEIQTTEQWRAKIHPGDLEIATKMMADHLEGRTPVYTAELRYLCKDGSYRWILSRGLVTNYSQDNKPLRFIGTHNDIHERKLHDMANIEDKKRYKILFDYSVALICTHDLDGNVLNVNPYATELLKFNYDELVSKNIADLVPEKFRKDVINEYLPAIINNSRAEGILRMLAKDGTIKHLLYKNYLFSNPEGEKYIIAFAQDITERLRAESGLRTSEKLFSTYFNLSGIGMAIVNPSGKWERVNDALCRMIGYTPSELTQMNFGSITHPEDAARDIEAKERMLRGEIDIYEVEKRYITKEKKTIWISLTASLVKDSEGKPKFFLSQFADISTRKALTNELHTKNQELNQARDELLNKVKELEELSHAIGHNLRGPAKNINLLTKVLNVKCGKASDNEDANTLARSFSMDELASMIDTVGNSMTNSLETLLNIAEIRLNKEIPFDECNFDQVINSVLDQLAGDVLRKK</sequence>
<feature type="domain" description="PAS" evidence="7">
    <location>
        <begin position="254"/>
        <end position="325"/>
    </location>
</feature>
<comment type="caution">
    <text evidence="9">The sequence shown here is derived from an EMBL/GenBank/DDBJ whole genome shotgun (WGS) entry which is preliminary data.</text>
</comment>
<dbReference type="SMART" id="SM00091">
    <property type="entry name" value="PAS"/>
    <property type="match status" value="3"/>
</dbReference>
<gene>
    <name evidence="9" type="ORF">MKP09_03975</name>
</gene>
<feature type="domain" description="PAC" evidence="8">
    <location>
        <begin position="453"/>
        <end position="505"/>
    </location>
</feature>
<dbReference type="Proteomes" id="UP001202248">
    <property type="component" value="Unassembled WGS sequence"/>
</dbReference>
<dbReference type="PROSITE" id="PS50113">
    <property type="entry name" value="PAC"/>
    <property type="match status" value="3"/>
</dbReference>
<evidence type="ECO:0000256" key="6">
    <source>
        <dbReference type="SAM" id="Coils"/>
    </source>
</evidence>
<organism evidence="9 10">
    <name type="scientific">Niabella ginsengisoli</name>
    <dbReference type="NCBI Taxonomy" id="522298"/>
    <lineage>
        <taxon>Bacteria</taxon>
        <taxon>Pseudomonadati</taxon>
        <taxon>Bacteroidota</taxon>
        <taxon>Chitinophagia</taxon>
        <taxon>Chitinophagales</taxon>
        <taxon>Chitinophagaceae</taxon>
        <taxon>Niabella</taxon>
    </lineage>
</organism>
<feature type="domain" description="PAS" evidence="7">
    <location>
        <begin position="125"/>
        <end position="196"/>
    </location>
</feature>
<evidence type="ECO:0000256" key="5">
    <source>
        <dbReference type="ARBA" id="ARBA00022777"/>
    </source>
</evidence>
<evidence type="ECO:0000256" key="1">
    <source>
        <dbReference type="ARBA" id="ARBA00000085"/>
    </source>
</evidence>
<dbReference type="PANTHER" id="PTHR43304">
    <property type="entry name" value="PHYTOCHROME-LIKE PROTEIN CPH1"/>
    <property type="match status" value="1"/>
</dbReference>
<dbReference type="Pfam" id="PF08447">
    <property type="entry name" value="PAS_3"/>
    <property type="match status" value="1"/>
</dbReference>
<dbReference type="EC" id="2.7.13.3" evidence="2"/>
<feature type="domain" description="PAC" evidence="8">
    <location>
        <begin position="200"/>
        <end position="253"/>
    </location>
</feature>
<keyword evidence="10" id="KW-1185">Reference proteome</keyword>
<dbReference type="InterPro" id="IPR013655">
    <property type="entry name" value="PAS_fold_3"/>
</dbReference>
<dbReference type="InterPro" id="IPR052162">
    <property type="entry name" value="Sensor_kinase/Photoreceptor"/>
</dbReference>
<evidence type="ECO:0000259" key="8">
    <source>
        <dbReference type="PROSITE" id="PS50113"/>
    </source>
</evidence>
<evidence type="ECO:0000313" key="9">
    <source>
        <dbReference type="EMBL" id="MCH5597127.1"/>
    </source>
</evidence>
<dbReference type="Pfam" id="PF00989">
    <property type="entry name" value="PAS"/>
    <property type="match status" value="1"/>
</dbReference>
<dbReference type="CDD" id="cd00130">
    <property type="entry name" value="PAS"/>
    <property type="match status" value="3"/>
</dbReference>
<dbReference type="InterPro" id="IPR001610">
    <property type="entry name" value="PAC"/>
</dbReference>
<evidence type="ECO:0000256" key="3">
    <source>
        <dbReference type="ARBA" id="ARBA00022553"/>
    </source>
</evidence>
<evidence type="ECO:0000259" key="7">
    <source>
        <dbReference type="PROSITE" id="PS50112"/>
    </source>
</evidence>
<dbReference type="Gene3D" id="3.30.450.20">
    <property type="entry name" value="PAS domain"/>
    <property type="match status" value="3"/>
</dbReference>
<proteinExistence type="predicted"/>
<accession>A0ABS9SFI9</accession>
<dbReference type="PANTHER" id="PTHR43304:SF1">
    <property type="entry name" value="PAC DOMAIN-CONTAINING PROTEIN"/>
    <property type="match status" value="1"/>
</dbReference>
<dbReference type="InterPro" id="IPR000700">
    <property type="entry name" value="PAS-assoc_C"/>
</dbReference>
<dbReference type="InterPro" id="IPR035965">
    <property type="entry name" value="PAS-like_dom_sf"/>
</dbReference>
<keyword evidence="5" id="KW-0418">Kinase</keyword>
<name>A0ABS9SFI9_9BACT</name>
<feature type="domain" description="PAC" evidence="8">
    <location>
        <begin position="327"/>
        <end position="378"/>
    </location>
</feature>
<dbReference type="EMBL" id="JAKWBL010000001">
    <property type="protein sequence ID" value="MCH5597127.1"/>
    <property type="molecule type" value="Genomic_DNA"/>
</dbReference>
<evidence type="ECO:0000256" key="2">
    <source>
        <dbReference type="ARBA" id="ARBA00012438"/>
    </source>
</evidence>
<reference evidence="9 10" key="1">
    <citation type="submission" date="2022-02" db="EMBL/GenBank/DDBJ databases">
        <authorList>
            <person name="Min J."/>
        </authorList>
    </citation>
    <scope>NUCLEOTIDE SEQUENCE [LARGE SCALE GENOMIC DNA]</scope>
    <source>
        <strain evidence="9 10">GR10-1</strain>
    </source>
</reference>
<dbReference type="SMART" id="SM00086">
    <property type="entry name" value="PAC"/>
    <property type="match status" value="3"/>
</dbReference>
<comment type="catalytic activity">
    <reaction evidence="1">
        <text>ATP + protein L-histidine = ADP + protein N-phospho-L-histidine.</text>
        <dbReference type="EC" id="2.7.13.3"/>
    </reaction>
</comment>
<dbReference type="NCBIfam" id="TIGR00229">
    <property type="entry name" value="sensory_box"/>
    <property type="match status" value="3"/>
</dbReference>
<keyword evidence="3" id="KW-0597">Phosphoprotein</keyword>
<dbReference type="InterPro" id="IPR013767">
    <property type="entry name" value="PAS_fold"/>
</dbReference>
<dbReference type="Pfam" id="PF13426">
    <property type="entry name" value="PAS_9"/>
    <property type="match status" value="1"/>
</dbReference>
<evidence type="ECO:0000256" key="4">
    <source>
        <dbReference type="ARBA" id="ARBA00022679"/>
    </source>
</evidence>
<protein>
    <recommendedName>
        <fullName evidence="2">histidine kinase</fullName>
        <ecNumber evidence="2">2.7.13.3</ecNumber>
    </recommendedName>
</protein>
<evidence type="ECO:0000313" key="10">
    <source>
        <dbReference type="Proteomes" id="UP001202248"/>
    </source>
</evidence>
<dbReference type="RefSeq" id="WP_240826535.1">
    <property type="nucleotide sequence ID" value="NZ_JAKWBL010000001.1"/>
</dbReference>
<keyword evidence="6" id="KW-0175">Coiled coil</keyword>
<dbReference type="InterPro" id="IPR000014">
    <property type="entry name" value="PAS"/>
</dbReference>
<feature type="domain" description="PAS" evidence="7">
    <location>
        <begin position="379"/>
        <end position="449"/>
    </location>
</feature>
<feature type="coiled-coil region" evidence="6">
    <location>
        <begin position="496"/>
        <end position="530"/>
    </location>
</feature>
<dbReference type="SUPFAM" id="SSF55785">
    <property type="entry name" value="PYP-like sensor domain (PAS domain)"/>
    <property type="match status" value="3"/>
</dbReference>
<keyword evidence="4" id="KW-0808">Transferase</keyword>
<dbReference type="PROSITE" id="PS50112">
    <property type="entry name" value="PAS"/>
    <property type="match status" value="3"/>
</dbReference>